<proteinExistence type="predicted"/>
<feature type="chain" id="PRO_5046436430" description="Secreted protein" evidence="1">
    <location>
        <begin position="31"/>
        <end position="65"/>
    </location>
</feature>
<dbReference type="Proteomes" id="UP001552594">
    <property type="component" value="Unassembled WGS sequence"/>
</dbReference>
<evidence type="ECO:0000313" key="2">
    <source>
        <dbReference type="EMBL" id="MEV5507769.1"/>
    </source>
</evidence>
<evidence type="ECO:0008006" key="4">
    <source>
        <dbReference type="Google" id="ProtNLM"/>
    </source>
</evidence>
<evidence type="ECO:0000256" key="1">
    <source>
        <dbReference type="SAM" id="SignalP"/>
    </source>
</evidence>
<keyword evidence="1" id="KW-0732">Signal</keyword>
<name>A0ABV3JY44_STRON</name>
<evidence type="ECO:0000313" key="3">
    <source>
        <dbReference type="Proteomes" id="UP001552594"/>
    </source>
</evidence>
<dbReference type="RefSeq" id="WP_109281685.1">
    <property type="nucleotide sequence ID" value="NZ_JBFAUK010000010.1"/>
</dbReference>
<accession>A0ABV3JY44</accession>
<comment type="caution">
    <text evidence="2">The sequence shown here is derived from an EMBL/GenBank/DDBJ whole genome shotgun (WGS) entry which is preliminary data.</text>
</comment>
<reference evidence="2 3" key="1">
    <citation type="submission" date="2024-06" db="EMBL/GenBank/DDBJ databases">
        <title>The Natural Products Discovery Center: Release of the First 8490 Sequenced Strains for Exploring Actinobacteria Biosynthetic Diversity.</title>
        <authorList>
            <person name="Kalkreuter E."/>
            <person name="Kautsar S.A."/>
            <person name="Yang D."/>
            <person name="Bader C.D."/>
            <person name="Teijaro C.N."/>
            <person name="Fluegel L."/>
            <person name="Davis C.M."/>
            <person name="Simpson J.R."/>
            <person name="Lauterbach L."/>
            <person name="Steele A.D."/>
            <person name="Gui C."/>
            <person name="Meng S."/>
            <person name="Li G."/>
            <person name="Viehrig K."/>
            <person name="Ye F."/>
            <person name="Su P."/>
            <person name="Kiefer A.F."/>
            <person name="Nichols A."/>
            <person name="Cepeda A.J."/>
            <person name="Yan W."/>
            <person name="Fan B."/>
            <person name="Jiang Y."/>
            <person name="Adhikari A."/>
            <person name="Zheng C.-J."/>
            <person name="Schuster L."/>
            <person name="Cowan T.M."/>
            <person name="Smanski M.J."/>
            <person name="Chevrette M.G."/>
            <person name="De Carvalho L.P.S."/>
            <person name="Shen B."/>
        </authorList>
    </citation>
    <scope>NUCLEOTIDE SEQUENCE [LARGE SCALE GENOMIC DNA]</scope>
    <source>
        <strain evidence="2 3">NPDC052347</strain>
    </source>
</reference>
<feature type="signal peptide" evidence="1">
    <location>
        <begin position="1"/>
        <end position="30"/>
    </location>
</feature>
<keyword evidence="3" id="KW-1185">Reference proteome</keyword>
<organism evidence="2 3">
    <name type="scientific">Streptomyces orinoci</name>
    <name type="common">Streptoverticillium orinoci</name>
    <dbReference type="NCBI Taxonomy" id="67339"/>
    <lineage>
        <taxon>Bacteria</taxon>
        <taxon>Bacillati</taxon>
        <taxon>Actinomycetota</taxon>
        <taxon>Actinomycetes</taxon>
        <taxon>Kitasatosporales</taxon>
        <taxon>Streptomycetaceae</taxon>
        <taxon>Streptomyces</taxon>
    </lineage>
</organism>
<gene>
    <name evidence="2" type="ORF">AB0L16_15020</name>
</gene>
<sequence length="65" mass="6721">MNTFRRVATTLAAAALLALGSLALATPSQANDNDRHPGRCECAHGVSDDTLDTAAGLVQTLQTIL</sequence>
<protein>
    <recommendedName>
        <fullName evidence="4">Secreted protein</fullName>
    </recommendedName>
</protein>
<dbReference type="EMBL" id="JBFAUK010000010">
    <property type="protein sequence ID" value="MEV5507769.1"/>
    <property type="molecule type" value="Genomic_DNA"/>
</dbReference>